<name>A0A3A9ZLE1_9ACTN</name>
<reference evidence="1 2" key="1">
    <citation type="journal article" date="2015" name="Int. J. Syst. Evol. Microbiol.">
        <title>Micromonospora costi sp. nov., isolated from a leaf of Costus speciosus.</title>
        <authorList>
            <person name="Thawai C."/>
        </authorList>
    </citation>
    <scope>NUCLEOTIDE SEQUENCE [LARGE SCALE GENOMIC DNA]</scope>
    <source>
        <strain evidence="1 2">CS1-12</strain>
    </source>
</reference>
<protein>
    <submittedName>
        <fullName evidence="1">Uncharacterized protein</fullName>
    </submittedName>
</protein>
<organism evidence="1 2">
    <name type="scientific">Micromonospora costi</name>
    <dbReference type="NCBI Taxonomy" id="1530042"/>
    <lineage>
        <taxon>Bacteria</taxon>
        <taxon>Bacillati</taxon>
        <taxon>Actinomycetota</taxon>
        <taxon>Actinomycetes</taxon>
        <taxon>Micromonosporales</taxon>
        <taxon>Micromonosporaceae</taxon>
        <taxon>Micromonospora</taxon>
    </lineage>
</organism>
<evidence type="ECO:0000313" key="1">
    <source>
        <dbReference type="EMBL" id="RKN48146.1"/>
    </source>
</evidence>
<evidence type="ECO:0000313" key="2">
    <source>
        <dbReference type="Proteomes" id="UP000279968"/>
    </source>
</evidence>
<dbReference type="Proteomes" id="UP000279968">
    <property type="component" value="Unassembled WGS sequence"/>
</dbReference>
<proteinExistence type="predicted"/>
<dbReference type="RefSeq" id="WP_120783617.1">
    <property type="nucleotide sequence ID" value="NZ_JBHLUP010000006.1"/>
</dbReference>
<dbReference type="AlphaFoldDB" id="A0A3A9ZLE1"/>
<sequence length="113" mass="12875">MQGTSSTVSGVAYLARPGRPAVVTRTLAELAGPTRGVVELPVRLMWNADRTFDLGDPDQLLWLYENVLRETTRAEDLRALVNGRTLRRVWRLLNLPRGVRQAWETRHRVLRTA</sequence>
<accession>A0A3A9ZLE1</accession>
<dbReference type="OrthoDB" id="3296614at2"/>
<dbReference type="EMBL" id="RBAN01000017">
    <property type="protein sequence ID" value="RKN48146.1"/>
    <property type="molecule type" value="Genomic_DNA"/>
</dbReference>
<comment type="caution">
    <text evidence="1">The sequence shown here is derived from an EMBL/GenBank/DDBJ whole genome shotgun (WGS) entry which is preliminary data.</text>
</comment>
<keyword evidence="2" id="KW-1185">Reference proteome</keyword>
<gene>
    <name evidence="1" type="ORF">D7193_33085</name>
</gene>